<feature type="non-terminal residue" evidence="1">
    <location>
        <position position="1"/>
    </location>
</feature>
<name>A0ACB9VRY4_CHAAC</name>
<dbReference type="EMBL" id="CM043807">
    <property type="protein sequence ID" value="KAI4802693.1"/>
    <property type="molecule type" value="Genomic_DNA"/>
</dbReference>
<comment type="caution">
    <text evidence="1">The sequence shown here is derived from an EMBL/GenBank/DDBJ whole genome shotgun (WGS) entry which is preliminary data.</text>
</comment>
<proteinExistence type="predicted"/>
<accession>A0ACB9VRY4</accession>
<dbReference type="Proteomes" id="UP001057452">
    <property type="component" value="Chromosome 23"/>
</dbReference>
<evidence type="ECO:0000313" key="1">
    <source>
        <dbReference type="EMBL" id="KAI4802693.1"/>
    </source>
</evidence>
<gene>
    <name evidence="1" type="ORF">KUCAC02_006275</name>
</gene>
<sequence>PAQFCGPGGMNPVLTEFISISPSPPSLSVCTLGPAETSPTPSLRSQLCTSLFFPAPPPSLSSHLALYTL</sequence>
<reference evidence="1" key="1">
    <citation type="submission" date="2022-05" db="EMBL/GenBank/DDBJ databases">
        <title>Chromosome-level genome of Chaenocephalus aceratus.</title>
        <authorList>
            <person name="Park H."/>
        </authorList>
    </citation>
    <scope>NUCLEOTIDE SEQUENCE</scope>
    <source>
        <strain evidence="1">KU_202001</strain>
    </source>
</reference>
<keyword evidence="2" id="KW-1185">Reference proteome</keyword>
<feature type="non-terminal residue" evidence="1">
    <location>
        <position position="69"/>
    </location>
</feature>
<protein>
    <submittedName>
        <fullName evidence="1">Uncharacterized protein</fullName>
    </submittedName>
</protein>
<evidence type="ECO:0000313" key="2">
    <source>
        <dbReference type="Proteomes" id="UP001057452"/>
    </source>
</evidence>
<organism evidence="1 2">
    <name type="scientific">Chaenocephalus aceratus</name>
    <name type="common">Blackfin icefish</name>
    <name type="synonym">Chaenichthys aceratus</name>
    <dbReference type="NCBI Taxonomy" id="36190"/>
    <lineage>
        <taxon>Eukaryota</taxon>
        <taxon>Metazoa</taxon>
        <taxon>Chordata</taxon>
        <taxon>Craniata</taxon>
        <taxon>Vertebrata</taxon>
        <taxon>Euteleostomi</taxon>
        <taxon>Actinopterygii</taxon>
        <taxon>Neopterygii</taxon>
        <taxon>Teleostei</taxon>
        <taxon>Neoteleostei</taxon>
        <taxon>Acanthomorphata</taxon>
        <taxon>Eupercaria</taxon>
        <taxon>Perciformes</taxon>
        <taxon>Notothenioidei</taxon>
        <taxon>Channichthyidae</taxon>
        <taxon>Chaenocephalus</taxon>
    </lineage>
</organism>